<comment type="caution">
    <text evidence="1">The sequence shown here is derived from an EMBL/GenBank/DDBJ whole genome shotgun (WGS) entry which is preliminary data.</text>
</comment>
<name>A0AAW1QYL9_9CHLO</name>
<protein>
    <submittedName>
        <fullName evidence="1">Uncharacterized protein</fullName>
    </submittedName>
</protein>
<keyword evidence="2" id="KW-1185">Reference proteome</keyword>
<organism evidence="1 2">
    <name type="scientific">Apatococcus lobatus</name>
    <dbReference type="NCBI Taxonomy" id="904363"/>
    <lineage>
        <taxon>Eukaryota</taxon>
        <taxon>Viridiplantae</taxon>
        <taxon>Chlorophyta</taxon>
        <taxon>core chlorophytes</taxon>
        <taxon>Trebouxiophyceae</taxon>
        <taxon>Chlorellales</taxon>
        <taxon>Chlorellaceae</taxon>
        <taxon>Apatococcus</taxon>
    </lineage>
</organism>
<proteinExistence type="predicted"/>
<dbReference type="EMBL" id="JALJOS010000020">
    <property type="protein sequence ID" value="KAK9826540.1"/>
    <property type="molecule type" value="Genomic_DNA"/>
</dbReference>
<evidence type="ECO:0000313" key="2">
    <source>
        <dbReference type="Proteomes" id="UP001438707"/>
    </source>
</evidence>
<dbReference type="Proteomes" id="UP001438707">
    <property type="component" value="Unassembled WGS sequence"/>
</dbReference>
<sequence length="316" mass="34567">MLKTVGAHPALVTVGPITQLTVLQPRKYRVPVSRAEVRTHAHATFPADVPSGAADTIVDRGMEQLTTAVSTGRLSMGAATPEDEFNGSLMDQHARQLAVSEDINDMPSPSDIQKLGSILRQAHEEGLDLRQQRATHIPQGECTLQMRMEAHVKRSSEVFLHLQAKYMPAVIGLAGPEASRRMLCTTMVAVLLHLTLSTSICGGACALQNCPCGNQVRFGIWNLATLSLICQPDIRLLLEDPDLKDLPFPEIQDCFTGLWAWASEVLGCYINRRTEKAWCSSFKDRLLPKEGGVDSPQIVCPKLSQGTLGCRALYNL</sequence>
<reference evidence="1 2" key="1">
    <citation type="journal article" date="2024" name="Nat. Commun.">
        <title>Phylogenomics reveals the evolutionary origins of lichenization in chlorophyte algae.</title>
        <authorList>
            <person name="Puginier C."/>
            <person name="Libourel C."/>
            <person name="Otte J."/>
            <person name="Skaloud P."/>
            <person name="Haon M."/>
            <person name="Grisel S."/>
            <person name="Petersen M."/>
            <person name="Berrin J.G."/>
            <person name="Delaux P.M."/>
            <person name="Dal Grande F."/>
            <person name="Keller J."/>
        </authorList>
    </citation>
    <scope>NUCLEOTIDE SEQUENCE [LARGE SCALE GENOMIC DNA]</scope>
    <source>
        <strain evidence="1 2">SAG 2145</strain>
    </source>
</reference>
<evidence type="ECO:0000313" key="1">
    <source>
        <dbReference type="EMBL" id="KAK9826540.1"/>
    </source>
</evidence>
<gene>
    <name evidence="1" type="ORF">WJX74_001501</name>
</gene>
<dbReference type="AlphaFoldDB" id="A0AAW1QYL9"/>
<accession>A0AAW1QYL9</accession>